<dbReference type="AlphaFoldDB" id="A0A9W6VLF9"/>
<dbReference type="GO" id="GO:0004672">
    <property type="term" value="F:protein kinase activity"/>
    <property type="evidence" value="ECO:0007669"/>
    <property type="project" value="InterPro"/>
</dbReference>
<dbReference type="Gene3D" id="3.90.1200.10">
    <property type="match status" value="1"/>
</dbReference>
<dbReference type="Gene3D" id="3.30.200.20">
    <property type="entry name" value="Phosphorylase Kinase, domain 1"/>
    <property type="match status" value="1"/>
</dbReference>
<gene>
    <name evidence="2" type="ORF">Atai01_82230</name>
</gene>
<dbReference type="EMBL" id="BSTI01000041">
    <property type="protein sequence ID" value="GLY71604.1"/>
    <property type="molecule type" value="Genomic_DNA"/>
</dbReference>
<protein>
    <recommendedName>
        <fullName evidence="1">Aminoglycoside phosphotransferase domain-containing protein</fullName>
    </recommendedName>
</protein>
<evidence type="ECO:0000313" key="2">
    <source>
        <dbReference type="EMBL" id="GLY71604.1"/>
    </source>
</evidence>
<accession>A0A9W6VLF9</accession>
<dbReference type="InterPro" id="IPR011009">
    <property type="entry name" value="Kinase-like_dom_sf"/>
</dbReference>
<organism evidence="2 3">
    <name type="scientific">Amycolatopsis taiwanensis</name>
    <dbReference type="NCBI Taxonomy" id="342230"/>
    <lineage>
        <taxon>Bacteria</taxon>
        <taxon>Bacillati</taxon>
        <taxon>Actinomycetota</taxon>
        <taxon>Actinomycetes</taxon>
        <taxon>Pseudonocardiales</taxon>
        <taxon>Pseudonocardiaceae</taxon>
        <taxon>Amycolatopsis</taxon>
    </lineage>
</organism>
<name>A0A9W6VLF9_9PSEU</name>
<dbReference type="Proteomes" id="UP001165136">
    <property type="component" value="Unassembled WGS sequence"/>
</dbReference>
<proteinExistence type="predicted"/>
<feature type="domain" description="Aminoglycoside phosphotransferase" evidence="1">
    <location>
        <begin position="48"/>
        <end position="251"/>
    </location>
</feature>
<sequence length="312" mass="33468">MITASGVRIGWAGLPRDVQYAVESILGGTVVEAVSQAGGFSPGTADRVRIADGRRAFVKAVSTAQNAHSPNMHRREARITAAMPSWAPVPELLGCHDDGTWVALVLQDIDGRQPSTPWLADELRLVLDVLDEFATRATPSPLPGLATAADTLAEEFGGWRRIANDPPDNLRPWAARHLDELCALADRGLAALAGDTLVHADLRADNLLLSADGAVTVVDWPAACRGPRWLDSLLLLLNVRLHGGHDTHQLLTEQAAAHDAPLDDLLAVLVALAGFFTDSARRPPPPGLPTLRAFQRAHADAILSWLREEDSL</sequence>
<keyword evidence="3" id="KW-1185">Reference proteome</keyword>
<dbReference type="RefSeq" id="WP_285491472.1">
    <property type="nucleotide sequence ID" value="NZ_BSTI01000041.1"/>
</dbReference>
<dbReference type="PROSITE" id="PS00109">
    <property type="entry name" value="PROTEIN_KINASE_TYR"/>
    <property type="match status" value="1"/>
</dbReference>
<evidence type="ECO:0000259" key="1">
    <source>
        <dbReference type="Pfam" id="PF01636"/>
    </source>
</evidence>
<comment type="caution">
    <text evidence="2">The sequence shown here is derived from an EMBL/GenBank/DDBJ whole genome shotgun (WGS) entry which is preliminary data.</text>
</comment>
<dbReference type="InterPro" id="IPR002575">
    <property type="entry name" value="Aminoglycoside_PTrfase"/>
</dbReference>
<dbReference type="Pfam" id="PF01636">
    <property type="entry name" value="APH"/>
    <property type="match status" value="1"/>
</dbReference>
<evidence type="ECO:0000313" key="3">
    <source>
        <dbReference type="Proteomes" id="UP001165136"/>
    </source>
</evidence>
<dbReference type="SUPFAM" id="SSF56112">
    <property type="entry name" value="Protein kinase-like (PK-like)"/>
    <property type="match status" value="1"/>
</dbReference>
<reference evidence="2" key="1">
    <citation type="submission" date="2023-03" db="EMBL/GenBank/DDBJ databases">
        <title>Amycolatopsis taiwanensis NBRC 103393.</title>
        <authorList>
            <person name="Ichikawa N."/>
            <person name="Sato H."/>
            <person name="Tonouchi N."/>
        </authorList>
    </citation>
    <scope>NUCLEOTIDE SEQUENCE</scope>
    <source>
        <strain evidence="2">NBRC 103393</strain>
    </source>
</reference>
<dbReference type="InterPro" id="IPR008266">
    <property type="entry name" value="Tyr_kinase_AS"/>
</dbReference>